<protein>
    <recommendedName>
        <fullName evidence="1">F-box domain-containing protein</fullName>
    </recommendedName>
</protein>
<dbReference type="AlphaFoldDB" id="A0AAE2CVB7"/>
<dbReference type="Pfam" id="PF00646">
    <property type="entry name" value="F-box"/>
    <property type="match status" value="1"/>
</dbReference>
<dbReference type="Gene3D" id="1.20.1280.50">
    <property type="match status" value="1"/>
</dbReference>
<comment type="caution">
    <text evidence="2">The sequence shown here is derived from an EMBL/GenBank/DDBJ whole genome shotgun (WGS) entry which is preliminary data.</text>
</comment>
<dbReference type="InterPro" id="IPR001810">
    <property type="entry name" value="F-box_dom"/>
</dbReference>
<keyword evidence="3" id="KW-1185">Reference proteome</keyword>
<name>A0AAE2CVB7_9LAMI</name>
<dbReference type="PANTHER" id="PTHR31672">
    <property type="entry name" value="BNACNNG10540D PROTEIN"/>
    <property type="match status" value="1"/>
</dbReference>
<evidence type="ECO:0000259" key="1">
    <source>
        <dbReference type="PROSITE" id="PS50181"/>
    </source>
</evidence>
<dbReference type="InterPro" id="IPR036047">
    <property type="entry name" value="F-box-like_dom_sf"/>
</dbReference>
<dbReference type="EMBL" id="JACGWO010000002">
    <property type="protein sequence ID" value="KAK4435845.1"/>
    <property type="molecule type" value="Genomic_DNA"/>
</dbReference>
<dbReference type="InterPro" id="IPR050796">
    <property type="entry name" value="SCF_F-box_component"/>
</dbReference>
<evidence type="ECO:0000313" key="2">
    <source>
        <dbReference type="EMBL" id="KAK4435845.1"/>
    </source>
</evidence>
<dbReference type="SUPFAM" id="SSF81383">
    <property type="entry name" value="F-box domain"/>
    <property type="match status" value="1"/>
</dbReference>
<accession>A0AAE2CVB7</accession>
<sequence>MCGRKHQPRNANTTQSAEEITIDDVPSDLIREILSRARVKDLLKWKSVSKSWLNLISSPEFIHLNHPKKRTRILMSSDGALIDYKDDSNCTADSYSHGEKIDYPPGSLAGNTEVTRFYGNIVIFNPSTRSFFCVGATNIDWLYFYWFGRHPCNGEYCVVMGRYVWCRYKCVHPMTKVQVFNLHTGGKKPTCFSSLDEEISQRISLRGE</sequence>
<proteinExistence type="predicted"/>
<evidence type="ECO:0000313" key="3">
    <source>
        <dbReference type="Proteomes" id="UP001293254"/>
    </source>
</evidence>
<feature type="domain" description="F-box" evidence="1">
    <location>
        <begin position="19"/>
        <end position="64"/>
    </location>
</feature>
<dbReference type="PANTHER" id="PTHR31672:SF13">
    <property type="entry name" value="F-BOX PROTEIN CPR30-LIKE"/>
    <property type="match status" value="1"/>
</dbReference>
<organism evidence="2 3">
    <name type="scientific">Sesamum alatum</name>
    <dbReference type="NCBI Taxonomy" id="300844"/>
    <lineage>
        <taxon>Eukaryota</taxon>
        <taxon>Viridiplantae</taxon>
        <taxon>Streptophyta</taxon>
        <taxon>Embryophyta</taxon>
        <taxon>Tracheophyta</taxon>
        <taxon>Spermatophyta</taxon>
        <taxon>Magnoliopsida</taxon>
        <taxon>eudicotyledons</taxon>
        <taxon>Gunneridae</taxon>
        <taxon>Pentapetalae</taxon>
        <taxon>asterids</taxon>
        <taxon>lamiids</taxon>
        <taxon>Lamiales</taxon>
        <taxon>Pedaliaceae</taxon>
        <taxon>Sesamum</taxon>
    </lineage>
</organism>
<dbReference type="PROSITE" id="PS50181">
    <property type="entry name" value="FBOX"/>
    <property type="match status" value="1"/>
</dbReference>
<dbReference type="Proteomes" id="UP001293254">
    <property type="component" value="Unassembled WGS sequence"/>
</dbReference>
<gene>
    <name evidence="2" type="ORF">Salat_0748100</name>
</gene>
<reference evidence="2" key="2">
    <citation type="journal article" date="2024" name="Plant">
        <title>Genomic evolution and insights into agronomic trait innovations of Sesamum species.</title>
        <authorList>
            <person name="Miao H."/>
            <person name="Wang L."/>
            <person name="Qu L."/>
            <person name="Liu H."/>
            <person name="Sun Y."/>
            <person name="Le M."/>
            <person name="Wang Q."/>
            <person name="Wei S."/>
            <person name="Zheng Y."/>
            <person name="Lin W."/>
            <person name="Duan Y."/>
            <person name="Cao H."/>
            <person name="Xiong S."/>
            <person name="Wang X."/>
            <person name="Wei L."/>
            <person name="Li C."/>
            <person name="Ma Q."/>
            <person name="Ju M."/>
            <person name="Zhao R."/>
            <person name="Li G."/>
            <person name="Mu C."/>
            <person name="Tian Q."/>
            <person name="Mei H."/>
            <person name="Zhang T."/>
            <person name="Gao T."/>
            <person name="Zhang H."/>
        </authorList>
    </citation>
    <scope>NUCLEOTIDE SEQUENCE</scope>
    <source>
        <strain evidence="2">3651</strain>
    </source>
</reference>
<reference evidence="2" key="1">
    <citation type="submission" date="2020-06" db="EMBL/GenBank/DDBJ databases">
        <authorList>
            <person name="Li T."/>
            <person name="Hu X."/>
            <person name="Zhang T."/>
            <person name="Song X."/>
            <person name="Zhang H."/>
            <person name="Dai N."/>
            <person name="Sheng W."/>
            <person name="Hou X."/>
            <person name="Wei L."/>
        </authorList>
    </citation>
    <scope>NUCLEOTIDE SEQUENCE</scope>
    <source>
        <strain evidence="2">3651</strain>
        <tissue evidence="2">Leaf</tissue>
    </source>
</reference>